<protein>
    <submittedName>
        <fullName evidence="1">Uncharacterized protein</fullName>
    </submittedName>
</protein>
<evidence type="ECO:0000313" key="2">
    <source>
        <dbReference type="Proteomes" id="UP001596513"/>
    </source>
</evidence>
<comment type="caution">
    <text evidence="1">The sequence shown here is derived from an EMBL/GenBank/DDBJ whole genome shotgun (WGS) entry which is preliminary data.</text>
</comment>
<sequence>MNDNFCVPDSVYDPVINPDGKQKLAKLVRMCEALRDATAAYCIPLTSGKDSMKNDFKADGVKISVPPTVLYSMTAKMEDVRRAITSDFKQADDAVYLLGETHDEPGRLRVLRPARPPGRQCSQG</sequence>
<dbReference type="Proteomes" id="UP001596513">
    <property type="component" value="Unassembled WGS sequence"/>
</dbReference>
<evidence type="ECO:0000313" key="1">
    <source>
        <dbReference type="EMBL" id="MFC7667542.1"/>
    </source>
</evidence>
<keyword evidence="2" id="KW-1185">Reference proteome</keyword>
<dbReference type="Gene3D" id="3.30.1330.10">
    <property type="entry name" value="PurM-like, N-terminal domain"/>
    <property type="match status" value="1"/>
</dbReference>
<dbReference type="RefSeq" id="WP_380202151.1">
    <property type="nucleotide sequence ID" value="NZ_JBHTEK010000001.1"/>
</dbReference>
<dbReference type="PANTHER" id="PTHR43555:SF1">
    <property type="entry name" value="PHOSPHORIBOSYLFORMYLGLYCINAMIDINE SYNTHASE SUBUNIT PURL"/>
    <property type="match status" value="1"/>
</dbReference>
<reference evidence="2" key="1">
    <citation type="journal article" date="2019" name="Int. J. Syst. Evol. Microbiol.">
        <title>The Global Catalogue of Microorganisms (GCM) 10K type strain sequencing project: providing services to taxonomists for standard genome sequencing and annotation.</title>
        <authorList>
            <consortium name="The Broad Institute Genomics Platform"/>
            <consortium name="The Broad Institute Genome Sequencing Center for Infectious Disease"/>
            <person name="Wu L."/>
            <person name="Ma J."/>
        </authorList>
    </citation>
    <scope>NUCLEOTIDE SEQUENCE [LARGE SCALE GENOMIC DNA]</scope>
    <source>
        <strain evidence="2">JCM 19635</strain>
    </source>
</reference>
<dbReference type="EMBL" id="JBHTEK010000001">
    <property type="protein sequence ID" value="MFC7667542.1"/>
    <property type="molecule type" value="Genomic_DNA"/>
</dbReference>
<dbReference type="InterPro" id="IPR010074">
    <property type="entry name" value="PRibForGlyAmidine_synth_PurL"/>
</dbReference>
<proteinExistence type="predicted"/>
<dbReference type="InterPro" id="IPR036921">
    <property type="entry name" value="PurM-like_N_sf"/>
</dbReference>
<organism evidence="1 2">
    <name type="scientific">Hymenobacter humi</name>
    <dbReference type="NCBI Taxonomy" id="1411620"/>
    <lineage>
        <taxon>Bacteria</taxon>
        <taxon>Pseudomonadati</taxon>
        <taxon>Bacteroidota</taxon>
        <taxon>Cytophagia</taxon>
        <taxon>Cytophagales</taxon>
        <taxon>Hymenobacteraceae</taxon>
        <taxon>Hymenobacter</taxon>
    </lineage>
</organism>
<name>A0ABW2U3T4_9BACT</name>
<gene>
    <name evidence="1" type="ORF">ACFQT0_09195</name>
</gene>
<dbReference type="PANTHER" id="PTHR43555">
    <property type="entry name" value="PHOSPHORIBOSYLFORMYLGLYCINAMIDINE SYNTHASE SUBUNIT PURL"/>
    <property type="match status" value="1"/>
</dbReference>
<accession>A0ABW2U3T4</accession>
<dbReference type="SUPFAM" id="SSF55326">
    <property type="entry name" value="PurM N-terminal domain-like"/>
    <property type="match status" value="1"/>
</dbReference>